<dbReference type="Proteomes" id="UP001549200">
    <property type="component" value="Unassembled WGS sequence"/>
</dbReference>
<organism evidence="1 2">
    <name type="scientific">Enterocloster citroniae</name>
    <dbReference type="NCBI Taxonomy" id="358743"/>
    <lineage>
        <taxon>Bacteria</taxon>
        <taxon>Bacillati</taxon>
        <taxon>Bacillota</taxon>
        <taxon>Clostridia</taxon>
        <taxon>Lachnospirales</taxon>
        <taxon>Lachnospiraceae</taxon>
        <taxon>Enterocloster</taxon>
    </lineage>
</organism>
<proteinExistence type="predicted"/>
<keyword evidence="2" id="KW-1185">Reference proteome</keyword>
<name>A0ABV2FQZ3_9FIRM</name>
<protein>
    <submittedName>
        <fullName evidence="1">Uncharacterized protein</fullName>
    </submittedName>
</protein>
<gene>
    <name evidence="1" type="ORF">ABID13_000052</name>
</gene>
<dbReference type="EMBL" id="JBEPLZ010000001">
    <property type="protein sequence ID" value="MET3568440.1"/>
    <property type="molecule type" value="Genomic_DNA"/>
</dbReference>
<evidence type="ECO:0000313" key="2">
    <source>
        <dbReference type="Proteomes" id="UP001549200"/>
    </source>
</evidence>
<sequence>MLVVKEKPPNPFAVYSIVDIPDHGKIILYVREDL</sequence>
<comment type="caution">
    <text evidence="1">The sequence shown here is derived from an EMBL/GenBank/DDBJ whole genome shotgun (WGS) entry which is preliminary data.</text>
</comment>
<accession>A0ABV2FQZ3</accession>
<evidence type="ECO:0000313" key="1">
    <source>
        <dbReference type="EMBL" id="MET3568440.1"/>
    </source>
</evidence>
<reference evidence="1 2" key="1">
    <citation type="submission" date="2024-06" db="EMBL/GenBank/DDBJ databases">
        <title>Genomic Encyclopedia of Type Strains, Phase IV (KMG-IV): sequencing the most valuable type-strain genomes for metagenomic binning, comparative biology and taxonomic classification.</title>
        <authorList>
            <person name="Goeker M."/>
        </authorList>
    </citation>
    <scope>NUCLEOTIDE SEQUENCE [LARGE SCALE GENOMIC DNA]</scope>
    <source>
        <strain evidence="1 2">DSM 19261</strain>
    </source>
</reference>